<dbReference type="PANTHER" id="PTHR46564:SF1">
    <property type="entry name" value="TRANSPOSASE"/>
    <property type="match status" value="1"/>
</dbReference>
<accession>A0A1X7UEI5</accession>
<feature type="domain" description="Tc1-like transposase DDE" evidence="1">
    <location>
        <begin position="19"/>
        <end position="78"/>
    </location>
</feature>
<protein>
    <recommendedName>
        <fullName evidence="1">Tc1-like transposase DDE domain-containing protein</fullName>
    </recommendedName>
</protein>
<dbReference type="GO" id="GO:0003676">
    <property type="term" value="F:nucleic acid binding"/>
    <property type="evidence" value="ECO:0007669"/>
    <property type="project" value="InterPro"/>
</dbReference>
<reference evidence="2" key="1">
    <citation type="submission" date="2017-05" db="UniProtKB">
        <authorList>
            <consortium name="EnsemblMetazoa"/>
        </authorList>
    </citation>
    <scope>IDENTIFICATION</scope>
</reference>
<dbReference type="InterPro" id="IPR036397">
    <property type="entry name" value="RNaseH_sf"/>
</dbReference>
<proteinExistence type="predicted"/>
<dbReference type="InterPro" id="IPR038717">
    <property type="entry name" value="Tc1-like_DDE_dom"/>
</dbReference>
<dbReference type="OrthoDB" id="5946360at2759"/>
<dbReference type="EnsemblMetazoa" id="Aqu2.1.26055_001">
    <property type="protein sequence ID" value="Aqu2.1.26055_001"/>
    <property type="gene ID" value="Aqu2.1.26055"/>
</dbReference>
<dbReference type="AlphaFoldDB" id="A0A1X7UEI5"/>
<dbReference type="InParanoid" id="A0A1X7UEI5"/>
<evidence type="ECO:0000313" key="2">
    <source>
        <dbReference type="EnsemblMetazoa" id="Aqu2.1.26055_001"/>
    </source>
</evidence>
<dbReference type="Pfam" id="PF13358">
    <property type="entry name" value="DDE_3"/>
    <property type="match status" value="1"/>
</dbReference>
<evidence type="ECO:0000259" key="1">
    <source>
        <dbReference type="Pfam" id="PF13358"/>
    </source>
</evidence>
<dbReference type="PANTHER" id="PTHR46564">
    <property type="entry name" value="TRANSPOSASE"/>
    <property type="match status" value="1"/>
</dbReference>
<dbReference type="Gene3D" id="3.30.420.10">
    <property type="entry name" value="Ribonuclease H-like superfamily/Ribonuclease H"/>
    <property type="match status" value="1"/>
</dbReference>
<organism evidence="2">
    <name type="scientific">Amphimedon queenslandica</name>
    <name type="common">Sponge</name>
    <dbReference type="NCBI Taxonomy" id="400682"/>
    <lineage>
        <taxon>Eukaryota</taxon>
        <taxon>Metazoa</taxon>
        <taxon>Porifera</taxon>
        <taxon>Demospongiae</taxon>
        <taxon>Heteroscleromorpha</taxon>
        <taxon>Haplosclerida</taxon>
        <taxon>Niphatidae</taxon>
        <taxon>Amphimedon</taxon>
    </lineage>
</organism>
<dbReference type="eggNOG" id="ENOG502SXJW">
    <property type="taxonomic scope" value="Eukaryota"/>
</dbReference>
<dbReference type="STRING" id="400682.A0A1X7UEI5"/>
<name>A0A1X7UEI5_AMPQE</name>
<sequence length="204" mass="22995">MDFITSSLLPILQPFDGVKAHSIVIIDNASIHHVDEVIDKIESTGAIVKFLPPYSPDLNPIEEAFSKVKANLKKNKSLIDNLCAAITTMSFKSVRITKIVTVGSVVKHWEKISTTVANVHFYTVCEYVHLQTMKKLTQNPFAAAAMYLLRHWYLVKKFDQPVKYNGTHTVKKIVMCVMLDANVGDRRSAQVKVDLHLLAYILNQ</sequence>